<dbReference type="EMBL" id="BARU01037745">
    <property type="protein sequence ID" value="GAH89613.1"/>
    <property type="molecule type" value="Genomic_DNA"/>
</dbReference>
<dbReference type="AlphaFoldDB" id="X1L642"/>
<comment type="caution">
    <text evidence="1">The sequence shown here is derived from an EMBL/GenBank/DDBJ whole genome shotgun (WGS) entry which is preliminary data.</text>
</comment>
<proteinExistence type="predicted"/>
<name>X1L642_9ZZZZ</name>
<organism evidence="1">
    <name type="scientific">marine sediment metagenome</name>
    <dbReference type="NCBI Taxonomy" id="412755"/>
    <lineage>
        <taxon>unclassified sequences</taxon>
        <taxon>metagenomes</taxon>
        <taxon>ecological metagenomes</taxon>
    </lineage>
</organism>
<protein>
    <submittedName>
        <fullName evidence="1">Uncharacterized protein</fullName>
    </submittedName>
</protein>
<evidence type="ECO:0000313" key="1">
    <source>
        <dbReference type="EMBL" id="GAH89613.1"/>
    </source>
</evidence>
<sequence>MDSETELGRNIAAKGFDEKYIIKGKPEDRIKDFLSLSHVIHSIEALGDFVKLTIKNNYISTKYFVDSNEDFKAKRMFEIIKLFVSLADTA</sequence>
<accession>X1L642</accession>
<gene>
    <name evidence="1" type="ORF">S03H2_58752</name>
</gene>
<reference evidence="1" key="1">
    <citation type="journal article" date="2014" name="Front. Microbiol.">
        <title>High frequency of phylogenetically diverse reductive dehalogenase-homologous genes in deep subseafloor sedimentary metagenomes.</title>
        <authorList>
            <person name="Kawai M."/>
            <person name="Futagami T."/>
            <person name="Toyoda A."/>
            <person name="Takaki Y."/>
            <person name="Nishi S."/>
            <person name="Hori S."/>
            <person name="Arai W."/>
            <person name="Tsubouchi T."/>
            <person name="Morono Y."/>
            <person name="Uchiyama I."/>
            <person name="Ito T."/>
            <person name="Fujiyama A."/>
            <person name="Inagaki F."/>
            <person name="Takami H."/>
        </authorList>
    </citation>
    <scope>NUCLEOTIDE SEQUENCE</scope>
    <source>
        <strain evidence="1">Expedition CK06-06</strain>
    </source>
</reference>